<dbReference type="Ensembl" id="ENSPSMT00000019717.1">
    <property type="protein sequence ID" value="ENSPSMP00000016964.1"/>
    <property type="gene ID" value="ENSPSMG00000012089.1"/>
</dbReference>
<dbReference type="InterPro" id="IPR000796">
    <property type="entry name" value="Asp_trans"/>
</dbReference>
<name>A0A8C8ZGL1_PROSS</name>
<dbReference type="GO" id="GO:0006107">
    <property type="term" value="P:oxaloacetate metabolic process"/>
    <property type="evidence" value="ECO:0007669"/>
    <property type="project" value="Ensembl"/>
</dbReference>
<comment type="catalytic activity">
    <reaction evidence="8 10">
        <text>L-aspartate + 2-oxoglutarate = oxaloacetate + L-glutamate</text>
        <dbReference type="Rhea" id="RHEA:21824"/>
        <dbReference type="ChEBI" id="CHEBI:16452"/>
        <dbReference type="ChEBI" id="CHEBI:16810"/>
        <dbReference type="ChEBI" id="CHEBI:29985"/>
        <dbReference type="ChEBI" id="CHEBI:29991"/>
        <dbReference type="EC" id="2.6.1.1"/>
    </reaction>
</comment>
<dbReference type="AlphaFoldDB" id="A0A8C8ZGL1"/>
<keyword evidence="6" id="KW-0663">Pyridoxal phosphate</keyword>
<dbReference type="InterPro" id="IPR004839">
    <property type="entry name" value="Aminotransferase_I/II_large"/>
</dbReference>
<evidence type="ECO:0000259" key="11">
    <source>
        <dbReference type="Pfam" id="PF00155"/>
    </source>
</evidence>
<dbReference type="GO" id="GO:0005886">
    <property type="term" value="C:plasma membrane"/>
    <property type="evidence" value="ECO:0007669"/>
    <property type="project" value="Ensembl"/>
</dbReference>
<dbReference type="InterPro" id="IPR015421">
    <property type="entry name" value="PyrdxlP-dep_Trfase_major"/>
</dbReference>
<evidence type="ECO:0000256" key="7">
    <source>
        <dbReference type="ARBA" id="ARBA00037556"/>
    </source>
</evidence>
<evidence type="ECO:0000256" key="9">
    <source>
        <dbReference type="ARBA" id="ARBA00049312"/>
    </source>
</evidence>
<evidence type="ECO:0000256" key="6">
    <source>
        <dbReference type="ARBA" id="ARBA00022898"/>
    </source>
</evidence>
<dbReference type="GO" id="GO:0016212">
    <property type="term" value="F:kynurenine-oxoglutarate transaminase activity"/>
    <property type="evidence" value="ECO:0007669"/>
    <property type="project" value="UniProtKB-EC"/>
</dbReference>
<dbReference type="PROSITE" id="PS00105">
    <property type="entry name" value="AA_TRANSFER_CLASS_1"/>
    <property type="match status" value="1"/>
</dbReference>
<dbReference type="GO" id="GO:0043490">
    <property type="term" value="P:malate-aspartate shuttle"/>
    <property type="evidence" value="ECO:0007669"/>
    <property type="project" value="Ensembl"/>
</dbReference>
<dbReference type="Proteomes" id="UP000694414">
    <property type="component" value="Unplaced"/>
</dbReference>
<keyword evidence="13" id="KW-1185">Reference proteome</keyword>
<evidence type="ECO:0000256" key="3">
    <source>
        <dbReference type="ARBA" id="ARBA00011738"/>
    </source>
</evidence>
<dbReference type="PRINTS" id="PR00799">
    <property type="entry name" value="TRANSAMINASE"/>
</dbReference>
<organism evidence="12 13">
    <name type="scientific">Prolemur simus</name>
    <name type="common">Greater bamboo lemur</name>
    <name type="synonym">Hapalemur simus</name>
    <dbReference type="NCBI Taxonomy" id="1328070"/>
    <lineage>
        <taxon>Eukaryota</taxon>
        <taxon>Metazoa</taxon>
        <taxon>Chordata</taxon>
        <taxon>Craniata</taxon>
        <taxon>Vertebrata</taxon>
        <taxon>Euteleostomi</taxon>
        <taxon>Mammalia</taxon>
        <taxon>Eutheria</taxon>
        <taxon>Euarchontoglires</taxon>
        <taxon>Primates</taxon>
        <taxon>Strepsirrhini</taxon>
        <taxon>Lemuriformes</taxon>
        <taxon>Lemuridae</taxon>
        <taxon>Prolemur</taxon>
    </lineage>
</organism>
<keyword evidence="5 10" id="KW-0808">Transferase</keyword>
<dbReference type="Pfam" id="PF00155">
    <property type="entry name" value="Aminotran_1_2"/>
    <property type="match status" value="1"/>
</dbReference>
<dbReference type="InterPro" id="IPR004838">
    <property type="entry name" value="NHTrfase_class1_PyrdxlP-BS"/>
</dbReference>
<dbReference type="FunFam" id="3.90.1150.10:FF:000160">
    <property type="entry name" value="Similar to aspartate aminotransferase"/>
    <property type="match status" value="1"/>
</dbReference>
<evidence type="ECO:0000256" key="4">
    <source>
        <dbReference type="ARBA" id="ARBA00022576"/>
    </source>
</evidence>
<dbReference type="GeneTree" id="ENSGT00950000183082"/>
<dbReference type="GO" id="GO:0006533">
    <property type="term" value="P:L-aspartate catabolic process"/>
    <property type="evidence" value="ECO:0007669"/>
    <property type="project" value="Ensembl"/>
</dbReference>
<sequence length="417" mass="46522">MALLHSGRVLSGMANAFHPGLAAAASARASSWWAHVEMGPPDPILGVTEAFKRDTNSKKMNLGVGAYRDDNGKPYVLPSVRKVIAVCTEHCLSVGWACKECCTSLIMGVSPSVCHRADHFWDWGLKDRSQFSGEFFKFSRDVFLPKPSWGNHTPIFRDAGMQLQGYRYYDPKTCGFDFEGAMEDISKIPEQSVVLLHACAHNPTGVDPRPEQWKEIAAVVKKKNLFAFFDMAYQGFASGDGDKDAWAVRHFIEQGINVCLCQSYAKNMGLYGERVGAFTMICKDVDEAKRVESQLKILIRPMYSNPPLNGARIASTILTTPDLRKQWLQEVKGMADRIIGMRTQLVSNLKKEGSSHNWQHITDQIGMFCFTGLKPEQVERLTKEFSIYMTKDGRISVAGVTSNNVGYLAHAIHQVTK</sequence>
<comment type="catalytic activity">
    <reaction evidence="9">
        <text>L-kynurenine + 2-oxoglutarate = kynurenate + L-glutamate + H2O</text>
        <dbReference type="Rhea" id="RHEA:65560"/>
        <dbReference type="ChEBI" id="CHEBI:15377"/>
        <dbReference type="ChEBI" id="CHEBI:16810"/>
        <dbReference type="ChEBI" id="CHEBI:29985"/>
        <dbReference type="ChEBI" id="CHEBI:57959"/>
        <dbReference type="ChEBI" id="CHEBI:58454"/>
        <dbReference type="EC" id="2.6.1.7"/>
    </reaction>
</comment>
<dbReference type="GO" id="GO:0005759">
    <property type="term" value="C:mitochondrial matrix"/>
    <property type="evidence" value="ECO:0007669"/>
    <property type="project" value="Ensembl"/>
</dbReference>
<dbReference type="Gene3D" id="3.40.640.10">
    <property type="entry name" value="Type I PLP-dependent aspartate aminotransferase-like (Major domain)"/>
    <property type="match status" value="1"/>
</dbReference>
<protein>
    <recommendedName>
        <fullName evidence="10">Aspartate aminotransferase</fullName>
        <ecNumber evidence="10">2.6.1.1</ecNumber>
    </recommendedName>
</protein>
<accession>A0A8C8ZGL1</accession>
<dbReference type="PANTHER" id="PTHR11879">
    <property type="entry name" value="ASPARTATE AMINOTRANSFERASE"/>
    <property type="match status" value="1"/>
</dbReference>
<comment type="function">
    <text evidence="7">Catalyzes the irreversible transamination of the L-tryptophan metabolite L-kynurenine to form kynurenic acid (KA). As a member of the malate-aspartate shuttle, it has a key role in the intracellular NAD(H) redox balance. Is important for metabolite exchange between mitochondria and cytosol, and for amino acid metabolism. Facilitates cellular uptake of long-chain free fatty acids.</text>
</comment>
<evidence type="ECO:0000256" key="2">
    <source>
        <dbReference type="ARBA" id="ARBA00007441"/>
    </source>
</evidence>
<comment type="subunit">
    <text evidence="3 10">Homodimer.</text>
</comment>
<dbReference type="GO" id="GO:0030170">
    <property type="term" value="F:pyridoxal phosphate binding"/>
    <property type="evidence" value="ECO:0007669"/>
    <property type="project" value="InterPro"/>
</dbReference>
<evidence type="ECO:0000313" key="13">
    <source>
        <dbReference type="Proteomes" id="UP000694414"/>
    </source>
</evidence>
<dbReference type="InterPro" id="IPR015422">
    <property type="entry name" value="PyrdxlP-dep_Trfase_small"/>
</dbReference>
<dbReference type="EC" id="2.6.1.1" evidence="10"/>
<dbReference type="Gene3D" id="3.90.1150.10">
    <property type="entry name" value="Aspartate Aminotransferase, domain 1"/>
    <property type="match status" value="2"/>
</dbReference>
<proteinExistence type="inferred from homology"/>
<dbReference type="FunFam" id="3.90.1150.10:FF:000001">
    <property type="entry name" value="Aspartate aminotransferase"/>
    <property type="match status" value="1"/>
</dbReference>
<evidence type="ECO:0000256" key="10">
    <source>
        <dbReference type="RuleBase" id="RU000480"/>
    </source>
</evidence>
<dbReference type="GO" id="GO:0004069">
    <property type="term" value="F:L-aspartate:2-oxoglutarate aminotransferase activity"/>
    <property type="evidence" value="ECO:0007669"/>
    <property type="project" value="UniProtKB-EC"/>
</dbReference>
<evidence type="ECO:0000313" key="12">
    <source>
        <dbReference type="Ensembl" id="ENSPSMP00000016964.1"/>
    </source>
</evidence>
<evidence type="ECO:0000256" key="5">
    <source>
        <dbReference type="ARBA" id="ARBA00022679"/>
    </source>
</evidence>
<dbReference type="GO" id="GO:0006532">
    <property type="term" value="P:aspartate biosynthetic process"/>
    <property type="evidence" value="ECO:0007669"/>
    <property type="project" value="Ensembl"/>
</dbReference>
<dbReference type="CDD" id="cd00609">
    <property type="entry name" value="AAT_like"/>
    <property type="match status" value="1"/>
</dbReference>
<dbReference type="GO" id="GO:0019550">
    <property type="term" value="P:L-glutamate catabolic process to aspartate"/>
    <property type="evidence" value="ECO:0007669"/>
    <property type="project" value="Ensembl"/>
</dbReference>
<comment type="similarity">
    <text evidence="2">Belongs to the class-I pyridoxal-phosphate-dependent aminotransferase family.</text>
</comment>
<gene>
    <name evidence="12" type="primary">GOT2</name>
</gene>
<dbReference type="FunFam" id="3.40.640.10:FF:000254">
    <property type="entry name" value="Aspartate aminotransferase"/>
    <property type="match status" value="1"/>
</dbReference>
<dbReference type="InterPro" id="IPR015424">
    <property type="entry name" value="PyrdxlP-dep_Trfase"/>
</dbReference>
<dbReference type="GO" id="GO:0045471">
    <property type="term" value="P:response to ethanol"/>
    <property type="evidence" value="ECO:0007669"/>
    <property type="project" value="Ensembl"/>
</dbReference>
<feature type="domain" description="Aminotransferase class I/classII large" evidence="11">
    <location>
        <begin position="140"/>
        <end position="412"/>
    </location>
</feature>
<dbReference type="GO" id="GO:0015908">
    <property type="term" value="P:fatty acid transport"/>
    <property type="evidence" value="ECO:0007669"/>
    <property type="project" value="Ensembl"/>
</dbReference>
<keyword evidence="4 10" id="KW-0032">Aminotransferase</keyword>
<reference evidence="12" key="1">
    <citation type="submission" date="2025-08" db="UniProtKB">
        <authorList>
            <consortium name="Ensembl"/>
        </authorList>
    </citation>
    <scope>IDENTIFICATION</scope>
</reference>
<comment type="cofactor">
    <cofactor evidence="1">
        <name>pyridoxal 5'-phosphate</name>
        <dbReference type="ChEBI" id="CHEBI:597326"/>
    </cofactor>
</comment>
<evidence type="ECO:0000256" key="1">
    <source>
        <dbReference type="ARBA" id="ARBA00001933"/>
    </source>
</evidence>
<dbReference type="PANTHER" id="PTHR11879:SF22">
    <property type="entry name" value="ASPARTATE AMINOTRANSFERASE, MITOCHONDRIAL"/>
    <property type="match status" value="1"/>
</dbReference>
<evidence type="ECO:0000256" key="8">
    <source>
        <dbReference type="ARBA" id="ARBA00049185"/>
    </source>
</evidence>
<comment type="miscellaneous">
    <text evidence="10">In eukaryotes there are cytoplasmic, mitochondrial and chloroplastic isozymes.</text>
</comment>
<dbReference type="SUPFAM" id="SSF53383">
    <property type="entry name" value="PLP-dependent transferases"/>
    <property type="match status" value="1"/>
</dbReference>
<reference evidence="12" key="2">
    <citation type="submission" date="2025-09" db="UniProtKB">
        <authorList>
            <consortium name="Ensembl"/>
        </authorList>
    </citation>
    <scope>IDENTIFICATION</scope>
</reference>